<dbReference type="InterPro" id="IPR036388">
    <property type="entry name" value="WH-like_DNA-bd_sf"/>
</dbReference>
<evidence type="ECO:0000256" key="3">
    <source>
        <dbReference type="ARBA" id="ARBA00023082"/>
    </source>
</evidence>
<dbReference type="Pfam" id="PF04545">
    <property type="entry name" value="Sigma70_r4"/>
    <property type="match status" value="1"/>
</dbReference>
<dbReference type="InterPro" id="IPR039425">
    <property type="entry name" value="RNA_pol_sigma-70-like"/>
</dbReference>
<accession>A0A1I0P138</accession>
<dbReference type="PANTHER" id="PTHR43133:SF62">
    <property type="entry name" value="RNA POLYMERASE SIGMA FACTOR SIGZ"/>
    <property type="match status" value="1"/>
</dbReference>
<dbReference type="InterPro" id="IPR007630">
    <property type="entry name" value="RNA_pol_sigma70_r4"/>
</dbReference>
<dbReference type="Proteomes" id="UP000199310">
    <property type="component" value="Unassembled WGS sequence"/>
</dbReference>
<evidence type="ECO:0000313" key="7">
    <source>
        <dbReference type="Proteomes" id="UP000199310"/>
    </source>
</evidence>
<dbReference type="GO" id="GO:0016987">
    <property type="term" value="F:sigma factor activity"/>
    <property type="evidence" value="ECO:0007669"/>
    <property type="project" value="UniProtKB-KW"/>
</dbReference>
<sequence length="170" mass="19785">MRRDLAHISEQMLIERLVIGDPAAKELLYDRYAGALYGIVLQLVPVKERADEVIVKVFFWAFHHIAAFQTSGHRTLFAWLLRKTREFAIKEALPETALTGKELMKQEEGVLQQFYMILPADQQQVFRLSYFKGLSITTIARLLALPEEQINDILKDAMKSFRQFLKETWN</sequence>
<evidence type="ECO:0000313" key="6">
    <source>
        <dbReference type="EMBL" id="SEW07678.1"/>
    </source>
</evidence>
<dbReference type="SUPFAM" id="SSF88946">
    <property type="entry name" value="Sigma2 domain of RNA polymerase sigma factors"/>
    <property type="match status" value="1"/>
</dbReference>
<organism evidence="6 7">
    <name type="scientific">Chitinophaga arvensicola</name>
    <dbReference type="NCBI Taxonomy" id="29529"/>
    <lineage>
        <taxon>Bacteria</taxon>
        <taxon>Pseudomonadati</taxon>
        <taxon>Bacteroidota</taxon>
        <taxon>Chitinophagia</taxon>
        <taxon>Chitinophagales</taxon>
        <taxon>Chitinophagaceae</taxon>
        <taxon>Chitinophaga</taxon>
    </lineage>
</organism>
<dbReference type="Gene3D" id="1.10.10.10">
    <property type="entry name" value="Winged helix-like DNA-binding domain superfamily/Winged helix DNA-binding domain"/>
    <property type="match status" value="1"/>
</dbReference>
<comment type="similarity">
    <text evidence="1">Belongs to the sigma-70 factor family. ECF subfamily.</text>
</comment>
<keyword evidence="4" id="KW-0804">Transcription</keyword>
<keyword evidence="3" id="KW-0731">Sigma factor</keyword>
<dbReference type="SUPFAM" id="SSF88659">
    <property type="entry name" value="Sigma3 and sigma4 domains of RNA polymerase sigma factors"/>
    <property type="match status" value="1"/>
</dbReference>
<proteinExistence type="inferred from homology"/>
<evidence type="ECO:0000259" key="5">
    <source>
        <dbReference type="Pfam" id="PF04545"/>
    </source>
</evidence>
<dbReference type="STRING" id="29529.SAMN04488122_0488"/>
<dbReference type="Gene3D" id="1.10.1740.10">
    <property type="match status" value="1"/>
</dbReference>
<dbReference type="GO" id="GO:0006352">
    <property type="term" value="P:DNA-templated transcription initiation"/>
    <property type="evidence" value="ECO:0007669"/>
    <property type="project" value="InterPro"/>
</dbReference>
<dbReference type="PANTHER" id="PTHR43133">
    <property type="entry name" value="RNA POLYMERASE ECF-TYPE SIGMA FACTO"/>
    <property type="match status" value="1"/>
</dbReference>
<evidence type="ECO:0000256" key="2">
    <source>
        <dbReference type="ARBA" id="ARBA00023015"/>
    </source>
</evidence>
<dbReference type="InterPro" id="IPR013324">
    <property type="entry name" value="RNA_pol_sigma_r3/r4-like"/>
</dbReference>
<name>A0A1I0P138_9BACT</name>
<dbReference type="EMBL" id="FOJG01000001">
    <property type="protein sequence ID" value="SEW07678.1"/>
    <property type="molecule type" value="Genomic_DNA"/>
</dbReference>
<keyword evidence="7" id="KW-1185">Reference proteome</keyword>
<dbReference type="InterPro" id="IPR013325">
    <property type="entry name" value="RNA_pol_sigma_r2"/>
</dbReference>
<evidence type="ECO:0000256" key="4">
    <source>
        <dbReference type="ARBA" id="ARBA00023163"/>
    </source>
</evidence>
<dbReference type="AlphaFoldDB" id="A0A1I0P138"/>
<evidence type="ECO:0000256" key="1">
    <source>
        <dbReference type="ARBA" id="ARBA00010641"/>
    </source>
</evidence>
<protein>
    <submittedName>
        <fullName evidence="6">Sigma-70, region 4</fullName>
    </submittedName>
</protein>
<feature type="domain" description="RNA polymerase sigma-70 region 4" evidence="5">
    <location>
        <begin position="118"/>
        <end position="162"/>
    </location>
</feature>
<keyword evidence="2" id="KW-0805">Transcription regulation</keyword>
<reference evidence="7" key="1">
    <citation type="submission" date="2016-10" db="EMBL/GenBank/DDBJ databases">
        <authorList>
            <person name="Varghese N."/>
            <person name="Submissions S."/>
        </authorList>
    </citation>
    <scope>NUCLEOTIDE SEQUENCE [LARGE SCALE GENOMIC DNA]</scope>
    <source>
        <strain evidence="7">DSM 3695</strain>
    </source>
</reference>
<gene>
    <name evidence="6" type="ORF">SAMN04488122_0488</name>
</gene>